<proteinExistence type="predicted"/>
<evidence type="ECO:0000313" key="4">
    <source>
        <dbReference type="Proteomes" id="UP000594262"/>
    </source>
</evidence>
<keyword evidence="1" id="KW-1133">Transmembrane helix</keyword>
<evidence type="ECO:0000313" key="3">
    <source>
        <dbReference type="EnsemblMetazoa" id="CLYHEMP005035.1"/>
    </source>
</evidence>
<evidence type="ECO:0000256" key="2">
    <source>
        <dbReference type="SAM" id="SignalP"/>
    </source>
</evidence>
<reference evidence="3" key="1">
    <citation type="submission" date="2021-01" db="UniProtKB">
        <authorList>
            <consortium name="EnsemblMetazoa"/>
        </authorList>
    </citation>
    <scope>IDENTIFICATION</scope>
</reference>
<accession>A0A7M5UZH1</accession>
<sequence>MKILYCTIPFLVLASIHSVQAGMSWNQNGNRKYAVKFVAAGFIVGYTAIWSLFIIKSVILPPETKTEGMIKFNYDKKLRIRNLLFSGDESEVISSKLIKSQTTNAPLISTNYSTSHHGNTTENPVLKELHDIKNTMLEFEGRMKKLVEWENYRHHHEKLKKLVYISDGKADKKYGMFRPNVLVDKIKFDSSAHYKVIILVTSFAKHFERRQWIRKA</sequence>
<keyword evidence="4" id="KW-1185">Reference proteome</keyword>
<keyword evidence="1" id="KW-0472">Membrane</keyword>
<evidence type="ECO:0000256" key="1">
    <source>
        <dbReference type="SAM" id="Phobius"/>
    </source>
</evidence>
<dbReference type="AlphaFoldDB" id="A0A7M5UZH1"/>
<organism evidence="3 4">
    <name type="scientific">Clytia hemisphaerica</name>
    <dbReference type="NCBI Taxonomy" id="252671"/>
    <lineage>
        <taxon>Eukaryota</taxon>
        <taxon>Metazoa</taxon>
        <taxon>Cnidaria</taxon>
        <taxon>Hydrozoa</taxon>
        <taxon>Hydroidolina</taxon>
        <taxon>Leptothecata</taxon>
        <taxon>Obeliida</taxon>
        <taxon>Clytiidae</taxon>
        <taxon>Clytia</taxon>
    </lineage>
</organism>
<feature type="transmembrane region" description="Helical" evidence="1">
    <location>
        <begin position="37"/>
        <end position="55"/>
    </location>
</feature>
<feature type="signal peptide" evidence="2">
    <location>
        <begin position="1"/>
        <end position="21"/>
    </location>
</feature>
<keyword evidence="2" id="KW-0732">Signal</keyword>
<dbReference type="EnsemblMetazoa" id="CLYHEMT005035.1">
    <property type="protein sequence ID" value="CLYHEMP005035.1"/>
    <property type="gene ID" value="CLYHEMG005035"/>
</dbReference>
<evidence type="ECO:0008006" key="5">
    <source>
        <dbReference type="Google" id="ProtNLM"/>
    </source>
</evidence>
<feature type="chain" id="PRO_5029470084" description="Cnidarian restricted protein" evidence="2">
    <location>
        <begin position="22"/>
        <end position="216"/>
    </location>
</feature>
<protein>
    <recommendedName>
        <fullName evidence="5">Cnidarian restricted protein</fullName>
    </recommendedName>
</protein>
<keyword evidence="1" id="KW-0812">Transmembrane</keyword>
<dbReference type="Proteomes" id="UP000594262">
    <property type="component" value="Unplaced"/>
</dbReference>
<name>A0A7M5UZH1_9CNID</name>